<dbReference type="GeneID" id="5055395"/>
<dbReference type="OMA" id="EGNMVSY"/>
<dbReference type="EMBL" id="JAAVJF010000005">
    <property type="protein sequence ID" value="NYR16305.1"/>
    <property type="molecule type" value="Genomic_DNA"/>
</dbReference>
<accession>A0A7L4PBF8</accession>
<evidence type="ECO:0000313" key="2">
    <source>
        <dbReference type="Proteomes" id="UP000554766"/>
    </source>
</evidence>
<dbReference type="Proteomes" id="UP000554766">
    <property type="component" value="Unassembled WGS sequence"/>
</dbReference>
<reference evidence="1 2" key="1">
    <citation type="journal article" date="2020" name="Nat. Commun.">
        <title>The structures of two archaeal type IV pili illuminate evolutionary relationships.</title>
        <authorList>
            <person name="Wang F."/>
            <person name="Baquero D.P."/>
            <person name="Su Z."/>
            <person name="Beltran L.C."/>
            <person name="Prangishvili D."/>
            <person name="Krupovic M."/>
            <person name="Egelman E.H."/>
        </authorList>
    </citation>
    <scope>NUCLEOTIDE SEQUENCE [LARGE SCALE GENOMIC DNA]</scope>
    <source>
        <strain evidence="1 2">2GA</strain>
    </source>
</reference>
<dbReference type="InterPro" id="IPR029055">
    <property type="entry name" value="Ntn_hydrolases_N"/>
</dbReference>
<sequence>MYLGKEFGIATESFLATRAGYEVYKRGGNAADAAVAASIVLTYVLPHLNGIGGDFLALVSRGGQVQAVLGLGWAPRRVPDNPPRRGLQSAVVPGYLAGVLEFHKKFGQLPWSKVVDVALELMGQAVVHPSLAEATRTYRDLLFSDPGGEIYLSLPNTPGAPYKIEPLLKLWQVLRDRPEAFYEEIAQDFTRHGYFELDDFSRYRAETRQPVSMKYGDWQIYEAPPPSLGFAVLLTLKLAEPAGGTFSYARIRNTVVALRKAHWAIHNYLHDGPVPVEELLSGKLELGEAERPEPTVGTTYLATCDEELVVSAIQSLYYPFGSGFTDPKWGVTFNNRASDFTAGLNKAAPWKRPLHTLSAVIIQREDEAYALGASAGHYRPAIYAQLIQNIVLYNMDPRAAVWAPRFVWTGGWGVKAEEGWEPGPGVVFVKYPSRLGVASLIAKRKHGVVAVADIRGDGLALGT</sequence>
<dbReference type="InterPro" id="IPR043137">
    <property type="entry name" value="GGT_ssub_C"/>
</dbReference>
<protein>
    <submittedName>
        <fullName evidence="1">Gamma-glutamyltransferase family protein</fullName>
    </submittedName>
</protein>
<dbReference type="PANTHER" id="PTHR43881">
    <property type="entry name" value="GAMMA-GLUTAMYLTRANSPEPTIDASE (AFU_ORTHOLOGUE AFUA_4G13580)"/>
    <property type="match status" value="1"/>
</dbReference>
<evidence type="ECO:0000313" key="1">
    <source>
        <dbReference type="EMBL" id="NYR16305.1"/>
    </source>
</evidence>
<gene>
    <name evidence="1" type="ORF">HC235_10255</name>
</gene>
<dbReference type="PRINTS" id="PR01210">
    <property type="entry name" value="GGTRANSPTASE"/>
</dbReference>
<organism evidence="1 2">
    <name type="scientific">Pyrobaculum arsenaticum</name>
    <dbReference type="NCBI Taxonomy" id="121277"/>
    <lineage>
        <taxon>Archaea</taxon>
        <taxon>Thermoproteota</taxon>
        <taxon>Thermoprotei</taxon>
        <taxon>Thermoproteales</taxon>
        <taxon>Thermoproteaceae</taxon>
        <taxon>Pyrobaculum</taxon>
    </lineage>
</organism>
<dbReference type="AlphaFoldDB" id="A0A7L4PBF8"/>
<dbReference type="Pfam" id="PF01019">
    <property type="entry name" value="G_glu_transpept"/>
    <property type="match status" value="1"/>
</dbReference>
<dbReference type="Gene3D" id="1.10.246.230">
    <property type="match status" value="1"/>
</dbReference>
<keyword evidence="1" id="KW-0808">Transferase</keyword>
<proteinExistence type="predicted"/>
<dbReference type="SUPFAM" id="SSF56235">
    <property type="entry name" value="N-terminal nucleophile aminohydrolases (Ntn hydrolases)"/>
    <property type="match status" value="1"/>
</dbReference>
<dbReference type="RefSeq" id="WP_011901229.1">
    <property type="nucleotide sequence ID" value="NZ_JAAVJF010000005.1"/>
</dbReference>
<name>A0A7L4PBF8_9CREN</name>
<dbReference type="GO" id="GO:0016740">
    <property type="term" value="F:transferase activity"/>
    <property type="evidence" value="ECO:0007669"/>
    <property type="project" value="UniProtKB-KW"/>
</dbReference>
<dbReference type="PANTHER" id="PTHR43881:SF1">
    <property type="entry name" value="GAMMA-GLUTAMYLTRANSPEPTIDASE (AFU_ORTHOLOGUE AFUA_4G13580)"/>
    <property type="match status" value="1"/>
</dbReference>
<comment type="caution">
    <text evidence="1">The sequence shown here is derived from an EMBL/GenBank/DDBJ whole genome shotgun (WGS) entry which is preliminary data.</text>
</comment>
<dbReference type="Gene3D" id="3.60.20.40">
    <property type="match status" value="1"/>
</dbReference>
<dbReference type="InterPro" id="IPR052896">
    <property type="entry name" value="GGT-like_enzyme"/>
</dbReference>
<keyword evidence="2" id="KW-1185">Reference proteome</keyword>